<sequence>MEKSSKIEEPAIGIPYNAAYQAPMPQQYYVGENPYQSGAVPPNAVVGDPKGIPLQQTIYRDTPAPFNCLHCGSTGITSVKLFLVFITSNIWESSRVQTWDQLSS</sequence>
<accession>A0AAD2E2Y0</accession>
<evidence type="ECO:0008006" key="3">
    <source>
        <dbReference type="Google" id="ProtNLM"/>
    </source>
</evidence>
<name>A0AAD2E2Y0_9LAMI</name>
<proteinExistence type="predicted"/>
<gene>
    <name evidence="1" type="ORF">FPE_LOCUS22699</name>
</gene>
<dbReference type="Proteomes" id="UP000834106">
    <property type="component" value="Chromosome 13"/>
</dbReference>
<protein>
    <recommendedName>
        <fullName evidence="3">LITAF domain-containing protein</fullName>
    </recommendedName>
</protein>
<dbReference type="EMBL" id="OU503048">
    <property type="protein sequence ID" value="CAI9775269.1"/>
    <property type="molecule type" value="Genomic_DNA"/>
</dbReference>
<evidence type="ECO:0000313" key="1">
    <source>
        <dbReference type="EMBL" id="CAI9775269.1"/>
    </source>
</evidence>
<organism evidence="1 2">
    <name type="scientific">Fraxinus pennsylvanica</name>
    <dbReference type="NCBI Taxonomy" id="56036"/>
    <lineage>
        <taxon>Eukaryota</taxon>
        <taxon>Viridiplantae</taxon>
        <taxon>Streptophyta</taxon>
        <taxon>Embryophyta</taxon>
        <taxon>Tracheophyta</taxon>
        <taxon>Spermatophyta</taxon>
        <taxon>Magnoliopsida</taxon>
        <taxon>eudicotyledons</taxon>
        <taxon>Gunneridae</taxon>
        <taxon>Pentapetalae</taxon>
        <taxon>asterids</taxon>
        <taxon>lamiids</taxon>
        <taxon>Lamiales</taxon>
        <taxon>Oleaceae</taxon>
        <taxon>Oleeae</taxon>
        <taxon>Fraxinus</taxon>
    </lineage>
</organism>
<reference evidence="1" key="1">
    <citation type="submission" date="2023-05" db="EMBL/GenBank/DDBJ databases">
        <authorList>
            <person name="Huff M."/>
        </authorList>
    </citation>
    <scope>NUCLEOTIDE SEQUENCE</scope>
</reference>
<dbReference type="AlphaFoldDB" id="A0AAD2E2Y0"/>
<evidence type="ECO:0000313" key="2">
    <source>
        <dbReference type="Proteomes" id="UP000834106"/>
    </source>
</evidence>
<keyword evidence="2" id="KW-1185">Reference proteome</keyword>